<keyword evidence="3 5" id="KW-1133">Transmembrane helix</keyword>
<sequence>MMIEEIRLFGVYMPSALFWAVIALTVTFLLRGALLRLPLRQLLWHPALIDLAAFFALWWGITRLADTCFPHGFIS</sequence>
<dbReference type="AlphaFoldDB" id="A0A9X1RNK4"/>
<keyword evidence="4 5" id="KW-0472">Membrane</keyword>
<dbReference type="EMBL" id="JAKLJA010000011">
    <property type="protein sequence ID" value="MCG5074713.1"/>
    <property type="molecule type" value="Genomic_DNA"/>
</dbReference>
<feature type="transmembrane region" description="Helical" evidence="5">
    <location>
        <begin position="42"/>
        <end position="61"/>
    </location>
</feature>
<evidence type="ECO:0000256" key="2">
    <source>
        <dbReference type="ARBA" id="ARBA00022692"/>
    </source>
</evidence>
<evidence type="ECO:0000256" key="3">
    <source>
        <dbReference type="ARBA" id="ARBA00022989"/>
    </source>
</evidence>
<keyword evidence="7" id="KW-1185">Reference proteome</keyword>
<evidence type="ECO:0000256" key="5">
    <source>
        <dbReference type="SAM" id="Phobius"/>
    </source>
</evidence>
<evidence type="ECO:0000256" key="4">
    <source>
        <dbReference type="ARBA" id="ARBA00023136"/>
    </source>
</evidence>
<gene>
    <name evidence="6" type="ORF">L5014_15310</name>
</gene>
<comment type="caution">
    <text evidence="6">The sequence shown here is derived from an EMBL/GenBank/DDBJ whole genome shotgun (WGS) entry which is preliminary data.</text>
</comment>
<evidence type="ECO:0000313" key="7">
    <source>
        <dbReference type="Proteomes" id="UP001139308"/>
    </source>
</evidence>
<proteinExistence type="predicted"/>
<name>A0A9X1RNK4_9BURK</name>
<organism evidence="6 7">
    <name type="scientific">Paraburkholderia tagetis</name>
    <dbReference type="NCBI Taxonomy" id="2913261"/>
    <lineage>
        <taxon>Bacteria</taxon>
        <taxon>Pseudomonadati</taxon>
        <taxon>Pseudomonadota</taxon>
        <taxon>Betaproteobacteria</taxon>
        <taxon>Burkholderiales</taxon>
        <taxon>Burkholderiaceae</taxon>
        <taxon>Paraburkholderia</taxon>
    </lineage>
</organism>
<accession>A0A9X1RNK4</accession>
<dbReference type="Pfam" id="PF07869">
    <property type="entry name" value="DUF1656"/>
    <property type="match status" value="1"/>
</dbReference>
<dbReference type="InterPro" id="IPR012451">
    <property type="entry name" value="DUF1656"/>
</dbReference>
<evidence type="ECO:0000313" key="6">
    <source>
        <dbReference type="EMBL" id="MCG5074713.1"/>
    </source>
</evidence>
<dbReference type="RefSeq" id="WP_238464581.1">
    <property type="nucleotide sequence ID" value="NZ_JAKLJA010000011.1"/>
</dbReference>
<feature type="transmembrane region" description="Helical" evidence="5">
    <location>
        <begin position="6"/>
        <end position="30"/>
    </location>
</feature>
<keyword evidence="1" id="KW-1003">Cell membrane</keyword>
<reference evidence="6" key="1">
    <citation type="submission" date="2022-01" db="EMBL/GenBank/DDBJ databases">
        <title>Genome sequence and assembly of Parabukholderia sp. RG36.</title>
        <authorList>
            <person name="Chhetri G."/>
        </authorList>
    </citation>
    <scope>NUCLEOTIDE SEQUENCE</scope>
    <source>
        <strain evidence="6">RG36</strain>
    </source>
</reference>
<keyword evidence="2 5" id="KW-0812">Transmembrane</keyword>
<protein>
    <submittedName>
        <fullName evidence="6">DUF1656 domain-containing protein</fullName>
    </submittedName>
</protein>
<dbReference type="Proteomes" id="UP001139308">
    <property type="component" value="Unassembled WGS sequence"/>
</dbReference>
<evidence type="ECO:0000256" key="1">
    <source>
        <dbReference type="ARBA" id="ARBA00022475"/>
    </source>
</evidence>